<feature type="domain" description="DUF2383" evidence="1">
    <location>
        <begin position="17"/>
        <end position="117"/>
    </location>
</feature>
<dbReference type="InterPro" id="IPR012347">
    <property type="entry name" value="Ferritin-like"/>
</dbReference>
<dbReference type="Proteomes" id="UP000474757">
    <property type="component" value="Unassembled WGS sequence"/>
</dbReference>
<evidence type="ECO:0000313" key="3">
    <source>
        <dbReference type="Proteomes" id="UP000474757"/>
    </source>
</evidence>
<dbReference type="InterPro" id="IPR009078">
    <property type="entry name" value="Ferritin-like_SF"/>
</dbReference>
<proteinExistence type="predicted"/>
<dbReference type="SUPFAM" id="SSF47240">
    <property type="entry name" value="Ferritin-like"/>
    <property type="match status" value="1"/>
</dbReference>
<dbReference type="EMBL" id="JAAGAB010000003">
    <property type="protein sequence ID" value="NDV02235.1"/>
    <property type="molecule type" value="Genomic_DNA"/>
</dbReference>
<sequence length="150" mass="16288">MATTVGTENTAEKLIENCILLEHDAIAAYDTVIERLDSAEYKAQVSAFRDDHHAHLDALRTLAEAHGVTPPTEGDMKQMLTTGKVKLADMMGDDASILRAMSTNESDTVSAYQHASENASLPAEMAGMVETALADEKRHKAWMESHSTAD</sequence>
<organism evidence="2 3">
    <name type="scientific">Pseudoroseicyclus tamaricis</name>
    <dbReference type="NCBI Taxonomy" id="2705421"/>
    <lineage>
        <taxon>Bacteria</taxon>
        <taxon>Pseudomonadati</taxon>
        <taxon>Pseudomonadota</taxon>
        <taxon>Alphaproteobacteria</taxon>
        <taxon>Rhodobacterales</taxon>
        <taxon>Paracoccaceae</taxon>
        <taxon>Pseudoroseicyclus</taxon>
    </lineage>
</organism>
<dbReference type="RefSeq" id="WP_163894978.1">
    <property type="nucleotide sequence ID" value="NZ_JAAFYS010000003.1"/>
</dbReference>
<keyword evidence="3" id="KW-1185">Reference proteome</keyword>
<evidence type="ECO:0000259" key="1">
    <source>
        <dbReference type="Pfam" id="PF09537"/>
    </source>
</evidence>
<gene>
    <name evidence="2" type="ORF">GZA08_14795</name>
</gene>
<reference evidence="2 3" key="1">
    <citation type="submission" date="2020-02" db="EMBL/GenBank/DDBJ databases">
        <title>Pseudoroseicyclus tamarix, sp. nov., isolated from offshore sediment of a Tamarix chinensis forest.</title>
        <authorList>
            <person name="Gai Y."/>
        </authorList>
    </citation>
    <scope>NUCLEOTIDE SEQUENCE [LARGE SCALE GENOMIC DNA]</scope>
    <source>
        <strain evidence="2 3">CLL3-39</strain>
    </source>
</reference>
<dbReference type="Gene3D" id="1.20.1260.10">
    <property type="match status" value="1"/>
</dbReference>
<name>A0A6B2JWE9_9RHOB</name>
<evidence type="ECO:0000313" key="2">
    <source>
        <dbReference type="EMBL" id="NDV02235.1"/>
    </source>
</evidence>
<dbReference type="InterPro" id="IPR019052">
    <property type="entry name" value="DUF2383"/>
</dbReference>
<comment type="caution">
    <text evidence="2">The sequence shown here is derived from an EMBL/GenBank/DDBJ whole genome shotgun (WGS) entry which is preliminary data.</text>
</comment>
<dbReference type="CDD" id="cd00657">
    <property type="entry name" value="Ferritin_like"/>
    <property type="match status" value="1"/>
</dbReference>
<dbReference type="AlphaFoldDB" id="A0A6B2JWE9"/>
<protein>
    <submittedName>
        <fullName evidence="2">Ferritin-like domain-containing protein</fullName>
    </submittedName>
</protein>
<accession>A0A6B2JWE9</accession>
<dbReference type="Pfam" id="PF09537">
    <property type="entry name" value="DUF2383"/>
    <property type="match status" value="1"/>
</dbReference>